<evidence type="ECO:0000313" key="3">
    <source>
        <dbReference type="Proteomes" id="UP001461163"/>
    </source>
</evidence>
<feature type="compositionally biased region" description="Low complexity" evidence="1">
    <location>
        <begin position="56"/>
        <end position="72"/>
    </location>
</feature>
<protein>
    <submittedName>
        <fullName evidence="2">Uncharacterized protein</fullName>
    </submittedName>
</protein>
<gene>
    <name evidence="2" type="ORF">WNY77_02000</name>
</gene>
<dbReference type="EMBL" id="JBBMQS010000001">
    <property type="protein sequence ID" value="MEM5496161.1"/>
    <property type="molecule type" value="Genomic_DNA"/>
</dbReference>
<proteinExistence type="predicted"/>
<accession>A0ABU9SRS3</accession>
<evidence type="ECO:0000256" key="1">
    <source>
        <dbReference type="SAM" id="MobiDB-lite"/>
    </source>
</evidence>
<dbReference type="Proteomes" id="UP001461163">
    <property type="component" value="Unassembled WGS sequence"/>
</dbReference>
<feature type="compositionally biased region" description="Polar residues" evidence="1">
    <location>
        <begin position="40"/>
        <end position="52"/>
    </location>
</feature>
<organism evidence="2 3">
    <name type="scientific">Paraglaciecola mesophila</name>
    <dbReference type="NCBI Taxonomy" id="197222"/>
    <lineage>
        <taxon>Bacteria</taxon>
        <taxon>Pseudomonadati</taxon>
        <taxon>Pseudomonadota</taxon>
        <taxon>Gammaproteobacteria</taxon>
        <taxon>Alteromonadales</taxon>
        <taxon>Alteromonadaceae</taxon>
        <taxon>Paraglaciecola</taxon>
    </lineage>
</organism>
<evidence type="ECO:0000313" key="2">
    <source>
        <dbReference type="EMBL" id="MEM5496161.1"/>
    </source>
</evidence>
<feature type="region of interest" description="Disordered" evidence="1">
    <location>
        <begin position="1"/>
        <end position="82"/>
    </location>
</feature>
<name>A0ABU9SRS3_9ALTE</name>
<sequence>MQINAANQSMNPLASSDVGRPKGPPPPPPEGGVPPGMESAVSTLSSEEQNAVTDMLSSLSKDQQSSLKSQLDSLRDSASSMSEDELGAAFKDMLTSLTGNQSSTSSVNQVDTYA</sequence>
<feature type="compositionally biased region" description="Polar residues" evidence="1">
    <location>
        <begin position="1"/>
        <end position="14"/>
    </location>
</feature>
<dbReference type="RefSeq" id="WP_006994568.1">
    <property type="nucleotide sequence ID" value="NZ_JBBMQS010000001.1"/>
</dbReference>
<reference evidence="2 3" key="1">
    <citation type="submission" date="2024-03" db="EMBL/GenBank/DDBJ databases">
        <title>Community enrichment and isolation of bacterial strains for fucoidan degradation.</title>
        <authorList>
            <person name="Sichert A."/>
        </authorList>
    </citation>
    <scope>NUCLEOTIDE SEQUENCE [LARGE SCALE GENOMIC DNA]</scope>
    <source>
        <strain evidence="2 3">AS12</strain>
    </source>
</reference>
<feature type="compositionally biased region" description="Pro residues" evidence="1">
    <location>
        <begin position="22"/>
        <end position="32"/>
    </location>
</feature>
<keyword evidence="3" id="KW-1185">Reference proteome</keyword>
<comment type="caution">
    <text evidence="2">The sequence shown here is derived from an EMBL/GenBank/DDBJ whole genome shotgun (WGS) entry which is preliminary data.</text>
</comment>